<dbReference type="Proteomes" id="UP001497700">
    <property type="component" value="Unassembled WGS sequence"/>
</dbReference>
<reference evidence="1 2" key="1">
    <citation type="journal article" date="2022" name="New Phytol.">
        <title>Ecological generalism drives hyperdiversity of secondary metabolite gene clusters in xylarialean endophytes.</title>
        <authorList>
            <person name="Franco M.E.E."/>
            <person name="Wisecaver J.H."/>
            <person name="Arnold A.E."/>
            <person name="Ju Y.M."/>
            <person name="Slot J.C."/>
            <person name="Ahrendt S."/>
            <person name="Moore L.P."/>
            <person name="Eastman K.E."/>
            <person name="Scott K."/>
            <person name="Konkel Z."/>
            <person name="Mondo S.J."/>
            <person name="Kuo A."/>
            <person name="Hayes R.D."/>
            <person name="Haridas S."/>
            <person name="Andreopoulos B."/>
            <person name="Riley R."/>
            <person name="LaButti K."/>
            <person name="Pangilinan J."/>
            <person name="Lipzen A."/>
            <person name="Amirebrahimi M."/>
            <person name="Yan J."/>
            <person name="Adam C."/>
            <person name="Keymanesh K."/>
            <person name="Ng V."/>
            <person name="Louie K."/>
            <person name="Northen T."/>
            <person name="Drula E."/>
            <person name="Henrissat B."/>
            <person name="Hsieh H.M."/>
            <person name="Youens-Clark K."/>
            <person name="Lutzoni F."/>
            <person name="Miadlikowska J."/>
            <person name="Eastwood D.C."/>
            <person name="Hamelin R.C."/>
            <person name="Grigoriev I.V."/>
            <person name="U'Ren J.M."/>
        </authorList>
    </citation>
    <scope>NUCLEOTIDE SEQUENCE [LARGE SCALE GENOMIC DNA]</scope>
    <source>
        <strain evidence="1 2">CBS 119005</strain>
    </source>
</reference>
<keyword evidence="2" id="KW-1185">Reference proteome</keyword>
<protein>
    <submittedName>
        <fullName evidence="1">Alpha/beta-hydrolase</fullName>
    </submittedName>
</protein>
<organism evidence="1 2">
    <name type="scientific">Hypoxylon rubiginosum</name>
    <dbReference type="NCBI Taxonomy" id="110542"/>
    <lineage>
        <taxon>Eukaryota</taxon>
        <taxon>Fungi</taxon>
        <taxon>Dikarya</taxon>
        <taxon>Ascomycota</taxon>
        <taxon>Pezizomycotina</taxon>
        <taxon>Sordariomycetes</taxon>
        <taxon>Xylariomycetidae</taxon>
        <taxon>Xylariales</taxon>
        <taxon>Hypoxylaceae</taxon>
        <taxon>Hypoxylon</taxon>
    </lineage>
</organism>
<comment type="caution">
    <text evidence="1">The sequence shown here is derived from an EMBL/GenBank/DDBJ whole genome shotgun (WGS) entry which is preliminary data.</text>
</comment>
<accession>A0ACB9ZCX2</accession>
<dbReference type="EMBL" id="MU393432">
    <property type="protein sequence ID" value="KAI4869207.1"/>
    <property type="molecule type" value="Genomic_DNA"/>
</dbReference>
<evidence type="ECO:0000313" key="1">
    <source>
        <dbReference type="EMBL" id="KAI4869207.1"/>
    </source>
</evidence>
<proteinExistence type="predicted"/>
<name>A0ACB9ZCX2_9PEZI</name>
<gene>
    <name evidence="1" type="ORF">F4820DRAFT_444331</name>
</gene>
<evidence type="ECO:0000313" key="2">
    <source>
        <dbReference type="Proteomes" id="UP001497700"/>
    </source>
</evidence>
<sequence>MSIKAEDVFKPHILAKYDPEMVKYVLETKAAGIPPQHEFPIQEIRADPARFAATWSKDVSGYERVVEGGVASKDDTKVPIMIYHPDPAQYGEGPYGLHLNFHGGGFVLGDLTTDAELCLSMRDGAGVVVIDVNYRHCPETLWGKCVEDAWAVLLWARESATSLKINPDSISVGGISAGGQLSCILQHKARDAGVPLKLCLATVPVTSEGFLYREYAESPFASFHEFAYGPVLPWARMKFFGELCFPRDDAEEICAMWPDWWVAPLKAKNWTGLCDTFIRTGECDPLRDEGEAYGAKLIEGGNKVTVKRYIGAPHIFMYLDWHRKHEFDRDTNAALRQAHGTA</sequence>